<keyword evidence="1" id="KW-1185">Reference proteome</keyword>
<accession>A0A914MJS4</accession>
<name>A0A914MJS4_MELIC</name>
<evidence type="ECO:0000313" key="1">
    <source>
        <dbReference type="Proteomes" id="UP000887563"/>
    </source>
</evidence>
<organism evidence="1 2">
    <name type="scientific">Meloidogyne incognita</name>
    <name type="common">Southern root-knot nematode worm</name>
    <name type="synonym">Oxyuris incognita</name>
    <dbReference type="NCBI Taxonomy" id="6306"/>
    <lineage>
        <taxon>Eukaryota</taxon>
        <taxon>Metazoa</taxon>
        <taxon>Ecdysozoa</taxon>
        <taxon>Nematoda</taxon>
        <taxon>Chromadorea</taxon>
        <taxon>Rhabditida</taxon>
        <taxon>Tylenchina</taxon>
        <taxon>Tylenchomorpha</taxon>
        <taxon>Tylenchoidea</taxon>
        <taxon>Meloidogynidae</taxon>
        <taxon>Meloidogyninae</taxon>
        <taxon>Meloidogyne</taxon>
        <taxon>Meloidogyne incognita group</taxon>
    </lineage>
</organism>
<proteinExistence type="predicted"/>
<dbReference type="WBParaSite" id="Minc3s02041g27928">
    <property type="protein sequence ID" value="Minc3s02041g27928"/>
    <property type="gene ID" value="Minc3s02041g27928"/>
</dbReference>
<dbReference type="Proteomes" id="UP000887563">
    <property type="component" value="Unplaced"/>
</dbReference>
<evidence type="ECO:0000313" key="2">
    <source>
        <dbReference type="WBParaSite" id="Minc3s02041g27928"/>
    </source>
</evidence>
<dbReference type="AlphaFoldDB" id="A0A914MJS4"/>
<protein>
    <submittedName>
        <fullName evidence="2">Candidate secreted effector</fullName>
    </submittedName>
</protein>
<sequence>MMWETRRIKRKSMKVNNLTLNLLPLKRQTILNFSMVEMMSLVILLMTMTMKILMPSNIMLMIIQMRMALMNLKMNLQARTDILIIMAMSSQNIEIMHMNSAATKRILIRQLKEMFFST</sequence>
<reference evidence="2" key="1">
    <citation type="submission" date="2022-11" db="UniProtKB">
        <authorList>
            <consortium name="WormBaseParasite"/>
        </authorList>
    </citation>
    <scope>IDENTIFICATION</scope>
</reference>